<organism evidence="1 2">
    <name type="scientific">Rattus norvegicus</name>
    <name type="common">Rat</name>
    <dbReference type="NCBI Taxonomy" id="10116"/>
    <lineage>
        <taxon>Eukaryota</taxon>
        <taxon>Metazoa</taxon>
        <taxon>Chordata</taxon>
        <taxon>Craniata</taxon>
        <taxon>Vertebrata</taxon>
        <taxon>Euteleostomi</taxon>
        <taxon>Mammalia</taxon>
        <taxon>Eutheria</taxon>
        <taxon>Euarchontoglires</taxon>
        <taxon>Glires</taxon>
        <taxon>Rodentia</taxon>
        <taxon>Myomorpha</taxon>
        <taxon>Muroidea</taxon>
        <taxon>Muridae</taxon>
        <taxon>Murinae</taxon>
        <taxon>Rattus</taxon>
    </lineage>
</organism>
<evidence type="ECO:0000313" key="2">
    <source>
        <dbReference type="Proteomes" id="UP000234681"/>
    </source>
</evidence>
<sequence>MTFNLGEHLSVPFFVKAPDWWMRTRMLIVGASERLGMKPNNCLISALSCLWSKCPTINLNEGAKSDSGFYSSNSFR</sequence>
<dbReference type="EMBL" id="CH473998">
    <property type="protein sequence ID" value="EDL97863.1"/>
    <property type="molecule type" value="Genomic_DNA"/>
</dbReference>
<dbReference type="AlphaFoldDB" id="A6JRS1"/>
<name>A6JRS1_RAT</name>
<reference evidence="2" key="1">
    <citation type="submission" date="2005-09" db="EMBL/GenBank/DDBJ databases">
        <authorList>
            <person name="Mural R.J."/>
            <person name="Li P.W."/>
            <person name="Adams M.D."/>
            <person name="Amanatides P.G."/>
            <person name="Baden-Tillson H."/>
            <person name="Barnstead M."/>
            <person name="Chin S.H."/>
            <person name="Dew I."/>
            <person name="Evans C.A."/>
            <person name="Ferriera S."/>
            <person name="Flanigan M."/>
            <person name="Fosler C."/>
            <person name="Glodek A."/>
            <person name="Gu Z."/>
            <person name="Holt R.A."/>
            <person name="Jennings D."/>
            <person name="Kraft C.L."/>
            <person name="Lu F."/>
            <person name="Nguyen T."/>
            <person name="Nusskern D.R."/>
            <person name="Pfannkoch C.M."/>
            <person name="Sitter C."/>
            <person name="Sutton G.G."/>
            <person name="Venter J.C."/>
            <person name="Wang Z."/>
            <person name="Woodage T."/>
            <person name="Zheng X.H."/>
            <person name="Zhong F."/>
        </authorList>
    </citation>
    <scope>NUCLEOTIDE SEQUENCE [LARGE SCALE GENOMIC DNA]</scope>
    <source>
        <strain>BN</strain>
        <strain evidence="2">Sprague-Dawley</strain>
    </source>
</reference>
<gene>
    <name evidence="1" type="ORF">rCG_53501</name>
</gene>
<dbReference type="Proteomes" id="UP000234681">
    <property type="component" value="Chromosome 5"/>
</dbReference>
<accession>A6JRS1</accession>
<protein>
    <submittedName>
        <fullName evidence="1">RCG53501</fullName>
    </submittedName>
</protein>
<proteinExistence type="predicted"/>
<evidence type="ECO:0000313" key="1">
    <source>
        <dbReference type="EMBL" id="EDL97863.1"/>
    </source>
</evidence>